<evidence type="ECO:0000313" key="6">
    <source>
        <dbReference type="Proteomes" id="UP001368500"/>
    </source>
</evidence>
<dbReference type="RefSeq" id="WP_341373644.1">
    <property type="nucleotide sequence ID" value="NZ_JBBUTF010000006.1"/>
</dbReference>
<proteinExistence type="predicted"/>
<keyword evidence="1 5" id="KW-0560">Oxidoreductase</keyword>
<evidence type="ECO:0000259" key="4">
    <source>
        <dbReference type="Pfam" id="PF14833"/>
    </source>
</evidence>
<evidence type="ECO:0000256" key="2">
    <source>
        <dbReference type="ARBA" id="ARBA00023027"/>
    </source>
</evidence>
<dbReference type="InterPro" id="IPR036291">
    <property type="entry name" value="NAD(P)-bd_dom_sf"/>
</dbReference>
<dbReference type="Gene3D" id="1.10.1040.10">
    <property type="entry name" value="N-(1-d-carboxylethyl)-l-norvaline Dehydrogenase, domain 2"/>
    <property type="match status" value="1"/>
</dbReference>
<evidence type="ECO:0000256" key="1">
    <source>
        <dbReference type="ARBA" id="ARBA00023002"/>
    </source>
</evidence>
<dbReference type="Pfam" id="PF14833">
    <property type="entry name" value="NAD_binding_11"/>
    <property type="match status" value="1"/>
</dbReference>
<evidence type="ECO:0000313" key="5">
    <source>
        <dbReference type="EMBL" id="MEK8025858.1"/>
    </source>
</evidence>
<dbReference type="Gene3D" id="3.40.50.720">
    <property type="entry name" value="NAD(P)-binding Rossmann-like Domain"/>
    <property type="match status" value="1"/>
</dbReference>
<dbReference type="InterPro" id="IPR008927">
    <property type="entry name" value="6-PGluconate_DH-like_C_sf"/>
</dbReference>
<organism evidence="5 6">
    <name type="scientific">Pseudaquabacterium rugosum</name>
    <dbReference type="NCBI Taxonomy" id="2984194"/>
    <lineage>
        <taxon>Bacteria</taxon>
        <taxon>Pseudomonadati</taxon>
        <taxon>Pseudomonadota</taxon>
        <taxon>Betaproteobacteria</taxon>
        <taxon>Burkholderiales</taxon>
        <taxon>Sphaerotilaceae</taxon>
        <taxon>Pseudaquabacterium</taxon>
    </lineage>
</organism>
<dbReference type="Proteomes" id="UP001368500">
    <property type="component" value="Unassembled WGS sequence"/>
</dbReference>
<keyword evidence="2" id="KW-0520">NAD</keyword>
<dbReference type="InterPro" id="IPR015815">
    <property type="entry name" value="HIBADH-related"/>
</dbReference>
<keyword evidence="6" id="KW-1185">Reference proteome</keyword>
<dbReference type="Pfam" id="PF03446">
    <property type="entry name" value="NAD_binding_2"/>
    <property type="match status" value="1"/>
</dbReference>
<sequence length="304" mass="31132">MTDAAPTAVASPRQTVAVLGIGIMGSAIAGRLLERGHALRLYDPDPLKMAPLGSRGAHAAASPAEAARGAAFVITSLNAAAIVRRAVLGEGGAAESLGAEALLIDMSSIDPPSTRALGDELRQRCGAGWVDAPLSGGAPKAATGQLTVMAGGTEADVARAATLMQDLCANFTHMGPAGAGQTTKLVNQLLCAIGFQAVAEAVRLAEAGGVDAARLSQALAGGRADSQILREFGPKMAARDERPTGRIDNMLKDLEAVQSFSQAQRLPLPLTAQVSELHRAFVAAGLGPLDTVAMLRQFDGWRAD</sequence>
<protein>
    <submittedName>
        <fullName evidence="5">NAD(P)-dependent oxidoreductase</fullName>
        <ecNumber evidence="5">1.1.-.-</ecNumber>
    </submittedName>
</protein>
<feature type="domain" description="3-hydroxyisobutyrate dehydrogenase-like NAD-binding" evidence="4">
    <location>
        <begin position="178"/>
        <end position="296"/>
    </location>
</feature>
<dbReference type="SUPFAM" id="SSF48179">
    <property type="entry name" value="6-phosphogluconate dehydrogenase C-terminal domain-like"/>
    <property type="match status" value="1"/>
</dbReference>
<dbReference type="InterPro" id="IPR013328">
    <property type="entry name" value="6PGD_dom2"/>
</dbReference>
<dbReference type="PIRSF" id="PIRSF000103">
    <property type="entry name" value="HIBADH"/>
    <property type="match status" value="1"/>
</dbReference>
<name>A0ABU9BB39_9BURK</name>
<accession>A0ABU9BB39</accession>
<dbReference type="SUPFAM" id="SSF51735">
    <property type="entry name" value="NAD(P)-binding Rossmann-fold domains"/>
    <property type="match status" value="1"/>
</dbReference>
<dbReference type="EC" id="1.1.-.-" evidence="5"/>
<feature type="domain" description="6-phosphogluconate dehydrogenase NADP-binding" evidence="3">
    <location>
        <begin position="15"/>
        <end position="175"/>
    </location>
</feature>
<evidence type="ECO:0000259" key="3">
    <source>
        <dbReference type="Pfam" id="PF03446"/>
    </source>
</evidence>
<dbReference type="InterPro" id="IPR029154">
    <property type="entry name" value="HIBADH-like_NADP-bd"/>
</dbReference>
<comment type="caution">
    <text evidence="5">The sequence shown here is derived from an EMBL/GenBank/DDBJ whole genome shotgun (WGS) entry which is preliminary data.</text>
</comment>
<gene>
    <name evidence="5" type="ORF">AACH11_07785</name>
</gene>
<dbReference type="PANTHER" id="PTHR43060:SF15">
    <property type="entry name" value="3-HYDROXYISOBUTYRATE DEHYDROGENASE-LIKE 1, MITOCHONDRIAL-RELATED"/>
    <property type="match status" value="1"/>
</dbReference>
<dbReference type="EMBL" id="JBBUTF010000006">
    <property type="protein sequence ID" value="MEK8025858.1"/>
    <property type="molecule type" value="Genomic_DNA"/>
</dbReference>
<dbReference type="InterPro" id="IPR006115">
    <property type="entry name" value="6PGDH_NADP-bd"/>
</dbReference>
<dbReference type="PANTHER" id="PTHR43060">
    <property type="entry name" value="3-HYDROXYISOBUTYRATE DEHYDROGENASE-LIKE 1, MITOCHONDRIAL-RELATED"/>
    <property type="match status" value="1"/>
</dbReference>
<dbReference type="GO" id="GO:0016491">
    <property type="term" value="F:oxidoreductase activity"/>
    <property type="evidence" value="ECO:0007669"/>
    <property type="project" value="UniProtKB-KW"/>
</dbReference>
<reference evidence="5 6" key="1">
    <citation type="submission" date="2024-04" db="EMBL/GenBank/DDBJ databases">
        <title>Novel species of the genus Ideonella isolated from streams.</title>
        <authorList>
            <person name="Lu H."/>
        </authorList>
    </citation>
    <scope>NUCLEOTIDE SEQUENCE [LARGE SCALE GENOMIC DNA]</scope>
    <source>
        <strain evidence="5 6">BYS139W</strain>
    </source>
</reference>